<dbReference type="PANTHER" id="PTHR43290:SF2">
    <property type="entry name" value="MEVALONATE KINASE"/>
    <property type="match status" value="1"/>
</dbReference>
<dbReference type="Proteomes" id="UP000189513">
    <property type="component" value="Unassembled WGS sequence"/>
</dbReference>
<dbReference type="EMBL" id="MPUK01000009">
    <property type="protein sequence ID" value="ONH65769.1"/>
    <property type="molecule type" value="Genomic_DNA"/>
</dbReference>
<evidence type="ECO:0000256" key="1">
    <source>
        <dbReference type="ARBA" id="ARBA00004496"/>
    </source>
</evidence>
<dbReference type="GO" id="GO:0005829">
    <property type="term" value="C:cytosol"/>
    <property type="evidence" value="ECO:0007669"/>
    <property type="project" value="TreeGrafter"/>
</dbReference>
<dbReference type="UniPathway" id="UPA00057">
    <property type="reaction ID" value="UER00098"/>
</dbReference>
<comment type="catalytic activity">
    <reaction evidence="17">
        <text>(R)-mevalonate + ATP = (R)-5-phosphomevalonate + ADP + H(+)</text>
        <dbReference type="Rhea" id="RHEA:17065"/>
        <dbReference type="ChEBI" id="CHEBI:15378"/>
        <dbReference type="ChEBI" id="CHEBI:30616"/>
        <dbReference type="ChEBI" id="CHEBI:36464"/>
        <dbReference type="ChEBI" id="CHEBI:58146"/>
        <dbReference type="ChEBI" id="CHEBI:456216"/>
        <dbReference type="EC" id="2.7.1.36"/>
    </reaction>
    <physiologicalReaction direction="left-to-right" evidence="17">
        <dbReference type="Rhea" id="RHEA:17066"/>
    </physiologicalReaction>
</comment>
<dbReference type="GO" id="GO:0046872">
    <property type="term" value="F:metal ion binding"/>
    <property type="evidence" value="ECO:0007669"/>
    <property type="project" value="UniProtKB-KW"/>
</dbReference>
<evidence type="ECO:0000256" key="3">
    <source>
        <dbReference type="ARBA" id="ARBA00012103"/>
    </source>
</evidence>
<keyword evidence="11" id="KW-0460">Magnesium</keyword>
<evidence type="ECO:0000313" key="24">
    <source>
        <dbReference type="EMBL" id="ONH65769.1"/>
    </source>
</evidence>
<dbReference type="GO" id="GO:0019287">
    <property type="term" value="P:isopentenyl diphosphate biosynthetic process, mevalonate pathway"/>
    <property type="evidence" value="ECO:0007669"/>
    <property type="project" value="UniProtKB-UniPathway"/>
</dbReference>
<dbReference type="SUPFAM" id="SSF55060">
    <property type="entry name" value="GHMP Kinase, C-terminal domain"/>
    <property type="match status" value="1"/>
</dbReference>
<dbReference type="PROSITE" id="PS00627">
    <property type="entry name" value="GHMP_KINASES_ATP"/>
    <property type="match status" value="1"/>
</dbReference>
<reference evidence="24" key="3">
    <citation type="submission" date="2017-01" db="EMBL/GenBank/DDBJ databases">
        <authorList>
            <person name="Mah S.A."/>
            <person name="Swanson W.J."/>
            <person name="Moy G.W."/>
            <person name="Vacquier V.D."/>
        </authorList>
    </citation>
    <scope>NUCLEOTIDE SEQUENCE [LARGE SCALE GENOMIC DNA]</scope>
    <source>
        <strain evidence="24">65</strain>
    </source>
</reference>
<evidence type="ECO:0000256" key="11">
    <source>
        <dbReference type="ARBA" id="ARBA00022842"/>
    </source>
</evidence>
<dbReference type="GO" id="GO:0004496">
    <property type="term" value="F:mevalonate kinase activity"/>
    <property type="evidence" value="ECO:0007669"/>
    <property type="project" value="UniProtKB-EC"/>
</dbReference>
<keyword evidence="6 20" id="KW-0808">Transferase</keyword>
<feature type="domain" description="GHMP kinase C-terminal" evidence="22">
    <location>
        <begin position="300"/>
        <end position="366"/>
    </location>
</feature>
<protein>
    <recommendedName>
        <fullName evidence="19 20">Mevalonate kinase</fullName>
        <shortName evidence="20">MK</shortName>
        <ecNumber evidence="3 20">2.7.1.36</ecNumber>
    </recommendedName>
</protein>
<dbReference type="Pfam" id="PF00288">
    <property type="entry name" value="GHMP_kinases_N"/>
    <property type="match status" value="1"/>
</dbReference>
<keyword evidence="13 20" id="KW-0756">Sterol biosynthesis</keyword>
<evidence type="ECO:0000313" key="23">
    <source>
        <dbReference type="EMBL" id="CDR42119.1"/>
    </source>
</evidence>
<dbReference type="InterPro" id="IPR006204">
    <property type="entry name" value="GHMP_kinase_N_dom"/>
</dbReference>
<evidence type="ECO:0000256" key="20">
    <source>
        <dbReference type="RuleBase" id="RU363087"/>
    </source>
</evidence>
<evidence type="ECO:0000259" key="22">
    <source>
        <dbReference type="Pfam" id="PF08544"/>
    </source>
</evidence>
<dbReference type="STRING" id="36022.A0A061AX52"/>
<dbReference type="Pfam" id="PF08544">
    <property type="entry name" value="GHMP_kinases_C"/>
    <property type="match status" value="1"/>
</dbReference>
<dbReference type="InterPro" id="IPR036554">
    <property type="entry name" value="GHMP_kinase_C_sf"/>
</dbReference>
<proteinExistence type="inferred from homology"/>
<keyword evidence="12 20" id="KW-0752">Steroid biosynthesis</keyword>
<evidence type="ECO:0000313" key="25">
    <source>
        <dbReference type="Proteomes" id="UP000189513"/>
    </source>
</evidence>
<evidence type="ECO:0000256" key="18">
    <source>
        <dbReference type="ARBA" id="ARBA00029438"/>
    </source>
</evidence>
<keyword evidence="7" id="KW-0479">Metal-binding</keyword>
<name>A0A061AX52_CYBFA</name>
<sequence length="421" mass="46023">MTVEPPFFVSAPGKVIIFGEHASVYGKPAIAAAVSLRTYLHVSASQDEETITLDFPDIGLTHSWKRNDLPWETAERYSTGKPQPTDELVPEIVSELQSLLSQHTNSIHYAAAYSFLYLYLCLANSRTPGFTFTVRSALPIGAGLGSSASISVCLSAALSLLGNHINAASVKSEEPTTDNDDLTFIDSWSFMGEKCMHGNPSGIDNACATHGGAVMFQRMQSSVPSVRTTMRNFPKLKLLLTNTKHPRRTAELVGGVSRLTSKYPKTASNILDAIESLTREAYNLMIRPFLDQDAKSRMSDLFEMNHGLLVALGVSHPTLEKVRILTDEAKIGKTKLTGAGGGGCAITLVNDDVTEDAIHELSKKYEENGFTTYETTLGGKGVGYLSSSSTVRTPEEFKALETRLDIEKAMQVDTLENWRFW</sequence>
<evidence type="ECO:0000256" key="12">
    <source>
        <dbReference type="ARBA" id="ARBA00022955"/>
    </source>
</evidence>
<dbReference type="SUPFAM" id="SSF54211">
    <property type="entry name" value="Ribosomal protein S5 domain 2-like"/>
    <property type="match status" value="1"/>
</dbReference>
<evidence type="ECO:0000256" key="16">
    <source>
        <dbReference type="ARBA" id="ARBA00023221"/>
    </source>
</evidence>
<evidence type="ECO:0000259" key="21">
    <source>
        <dbReference type="Pfam" id="PF00288"/>
    </source>
</evidence>
<dbReference type="Gene3D" id="3.30.230.10">
    <property type="match status" value="1"/>
</dbReference>
<dbReference type="EC" id="2.7.1.36" evidence="3 20"/>
<comment type="similarity">
    <text evidence="2 20">Belongs to the GHMP kinase family. Mevalonate kinase subfamily.</text>
</comment>
<evidence type="ECO:0000256" key="2">
    <source>
        <dbReference type="ARBA" id="ARBA00006495"/>
    </source>
</evidence>
<dbReference type="GO" id="GO:0005524">
    <property type="term" value="F:ATP binding"/>
    <property type="evidence" value="ECO:0007669"/>
    <property type="project" value="UniProtKB-KW"/>
</dbReference>
<accession>A0A061AX52</accession>
<keyword evidence="4 20" id="KW-0963">Cytoplasm</keyword>
<comment type="function">
    <text evidence="20">Mevalonate kinase; part of the second module of ergosterol biosynthesis pathway that includes the middle steps of the pathway. The second module is carried out in the vacuole and involves the formation of farnesyl diphosphate, which is also an important intermediate in the biosynthesis of ubiquinone, dolichol, heme and prenylated proteins.</text>
</comment>
<evidence type="ECO:0000256" key="6">
    <source>
        <dbReference type="ARBA" id="ARBA00022679"/>
    </source>
</evidence>
<keyword evidence="16 20" id="KW-0753">Steroid metabolism</keyword>
<evidence type="ECO:0000256" key="19">
    <source>
        <dbReference type="ARBA" id="ARBA00073318"/>
    </source>
</evidence>
<evidence type="ECO:0000256" key="13">
    <source>
        <dbReference type="ARBA" id="ARBA00023011"/>
    </source>
</evidence>
<keyword evidence="25" id="KW-1185">Reference proteome</keyword>
<dbReference type="InterPro" id="IPR013750">
    <property type="entry name" value="GHMP_kinase_C_dom"/>
</dbReference>
<organism evidence="23">
    <name type="scientific">Cyberlindnera fabianii</name>
    <name type="common">Yeast</name>
    <name type="synonym">Hansenula fabianii</name>
    <dbReference type="NCBI Taxonomy" id="36022"/>
    <lineage>
        <taxon>Eukaryota</taxon>
        <taxon>Fungi</taxon>
        <taxon>Dikarya</taxon>
        <taxon>Ascomycota</taxon>
        <taxon>Saccharomycotina</taxon>
        <taxon>Saccharomycetes</taxon>
        <taxon>Phaffomycetales</taxon>
        <taxon>Phaffomycetaceae</taxon>
        <taxon>Cyberlindnera</taxon>
    </lineage>
</organism>
<evidence type="ECO:0000256" key="5">
    <source>
        <dbReference type="ARBA" id="ARBA00022516"/>
    </source>
</evidence>
<keyword evidence="5 20" id="KW-0444">Lipid biosynthesis</keyword>
<evidence type="ECO:0000256" key="17">
    <source>
        <dbReference type="ARBA" id="ARBA00029310"/>
    </source>
</evidence>
<gene>
    <name evidence="24" type="ORF">BON22_4183</name>
    <name evidence="23" type="ORF">CYFA0S_08e03840g</name>
</gene>
<dbReference type="InterPro" id="IPR014721">
    <property type="entry name" value="Ribsml_uS5_D2-typ_fold_subgr"/>
</dbReference>
<evidence type="ECO:0000256" key="8">
    <source>
        <dbReference type="ARBA" id="ARBA00022741"/>
    </source>
</evidence>
<dbReference type="VEuPathDB" id="FungiDB:BON22_4183"/>
<keyword evidence="14 20" id="KW-0443">Lipid metabolism</keyword>
<keyword evidence="10 20" id="KW-0067">ATP-binding</keyword>
<dbReference type="InterPro" id="IPR006205">
    <property type="entry name" value="Mev_gal_kin"/>
</dbReference>
<feature type="domain" description="GHMP kinase N-terminal" evidence="21">
    <location>
        <begin position="124"/>
        <end position="211"/>
    </location>
</feature>
<comment type="subcellular location">
    <subcellularLocation>
        <location evidence="1 20">Cytoplasm</location>
    </subcellularLocation>
</comment>
<dbReference type="GO" id="GO:0006696">
    <property type="term" value="P:ergosterol biosynthetic process"/>
    <property type="evidence" value="ECO:0007669"/>
    <property type="project" value="TreeGrafter"/>
</dbReference>
<evidence type="ECO:0000256" key="4">
    <source>
        <dbReference type="ARBA" id="ARBA00022490"/>
    </source>
</evidence>
<evidence type="ECO:0000256" key="7">
    <source>
        <dbReference type="ARBA" id="ARBA00022723"/>
    </source>
</evidence>
<reference evidence="23" key="1">
    <citation type="journal article" date="2014" name="Genome Announc.">
        <title>Genome sequence of the yeast Cyberlindnera fabianii (Hansenula fabianii).</title>
        <authorList>
            <person name="Freel K.C."/>
            <person name="Sarilar V."/>
            <person name="Neuveglise C."/>
            <person name="Devillers H."/>
            <person name="Friedrich A."/>
            <person name="Schacherer J."/>
        </authorList>
    </citation>
    <scope>NUCLEOTIDE SEQUENCE</scope>
    <source>
        <strain evidence="23">YJS4271</strain>
    </source>
</reference>
<dbReference type="FunFam" id="3.30.230.10:FF:000027">
    <property type="entry name" value="Mevalonate kinase"/>
    <property type="match status" value="1"/>
</dbReference>
<dbReference type="OrthoDB" id="1652964at2759"/>
<dbReference type="FunFam" id="3.30.70.890:FF:000003">
    <property type="entry name" value="Mevalonate kinase"/>
    <property type="match status" value="1"/>
</dbReference>
<dbReference type="PRINTS" id="PR00959">
    <property type="entry name" value="MEVGALKINASE"/>
</dbReference>
<dbReference type="EMBL" id="LK052893">
    <property type="protein sequence ID" value="CDR42119.1"/>
    <property type="molecule type" value="Genomic_DNA"/>
</dbReference>
<reference evidence="25" key="2">
    <citation type="journal article" date="2017" name="Genome Announc.">
        <title>Genome sequences of Cyberlindnera fabianii 65, Pichia kudriavzevii 129, and Saccharomyces cerevisiae 131 isolated from fermented masau fruits in Zimbabwe.</title>
        <authorList>
            <person name="van Rijswijck I.M.H."/>
            <person name="Derks M.F.L."/>
            <person name="Abee T."/>
            <person name="de Ridder D."/>
            <person name="Smid E.J."/>
        </authorList>
    </citation>
    <scope>NUCLEOTIDE SEQUENCE [LARGE SCALE GENOMIC DNA]</scope>
    <source>
        <strain evidence="25">65</strain>
    </source>
</reference>
<dbReference type="InterPro" id="IPR006203">
    <property type="entry name" value="GHMP_knse_ATP-bd_CS"/>
</dbReference>
<dbReference type="PANTHER" id="PTHR43290">
    <property type="entry name" value="MEVALONATE KINASE"/>
    <property type="match status" value="1"/>
</dbReference>
<dbReference type="Gene3D" id="3.30.70.890">
    <property type="entry name" value="GHMP kinase, C-terminal domain"/>
    <property type="match status" value="1"/>
</dbReference>
<evidence type="ECO:0000256" key="15">
    <source>
        <dbReference type="ARBA" id="ARBA00023166"/>
    </source>
</evidence>
<dbReference type="OMA" id="LMDFNHG"/>
<evidence type="ECO:0000256" key="10">
    <source>
        <dbReference type="ARBA" id="ARBA00022840"/>
    </source>
</evidence>
<dbReference type="InterPro" id="IPR020568">
    <property type="entry name" value="Ribosomal_Su5_D2-typ_SF"/>
</dbReference>
<dbReference type="NCBIfam" id="TIGR00549">
    <property type="entry name" value="mevalon_kin"/>
    <property type="match status" value="1"/>
</dbReference>
<evidence type="ECO:0000256" key="9">
    <source>
        <dbReference type="ARBA" id="ARBA00022777"/>
    </source>
</evidence>
<keyword evidence="8 20" id="KW-0547">Nucleotide-binding</keyword>
<keyword evidence="9 20" id="KW-0418">Kinase</keyword>
<evidence type="ECO:0000256" key="14">
    <source>
        <dbReference type="ARBA" id="ARBA00023098"/>
    </source>
</evidence>
<comment type="pathway">
    <text evidence="18 20">Isoprenoid biosynthesis; isopentenyl diphosphate biosynthesis via mevalonate pathway; isopentenyl diphosphate from (R)-mevalonate: step 1/3.</text>
</comment>
<dbReference type="AlphaFoldDB" id="A0A061AX52"/>
<keyword evidence="15 20" id="KW-1207">Sterol metabolism</keyword>